<protein>
    <submittedName>
        <fullName evidence="1">11210_t:CDS:1</fullName>
    </submittedName>
</protein>
<evidence type="ECO:0000313" key="1">
    <source>
        <dbReference type="EMBL" id="CAG8846178.1"/>
    </source>
</evidence>
<evidence type="ECO:0000313" key="2">
    <source>
        <dbReference type="Proteomes" id="UP000789901"/>
    </source>
</evidence>
<accession>A0ABN7X2W3</accession>
<feature type="non-terminal residue" evidence="1">
    <location>
        <position position="1"/>
    </location>
</feature>
<reference evidence="1 2" key="1">
    <citation type="submission" date="2021-06" db="EMBL/GenBank/DDBJ databases">
        <authorList>
            <person name="Kallberg Y."/>
            <person name="Tangrot J."/>
            <person name="Rosling A."/>
        </authorList>
    </citation>
    <scope>NUCLEOTIDE SEQUENCE [LARGE SCALE GENOMIC DNA]</scope>
    <source>
        <strain evidence="1 2">120-4 pot B 10/14</strain>
    </source>
</reference>
<gene>
    <name evidence="1" type="ORF">GMARGA_LOCUS38037</name>
</gene>
<sequence length="50" mass="5765">LVEVPISNSSIESLTSYEDIDVYSESGNTFDKFDYEEKELEDLEEKNINS</sequence>
<dbReference type="EMBL" id="CAJVQB010082424">
    <property type="protein sequence ID" value="CAG8846178.1"/>
    <property type="molecule type" value="Genomic_DNA"/>
</dbReference>
<name>A0ABN7X2W3_GIGMA</name>
<dbReference type="Proteomes" id="UP000789901">
    <property type="component" value="Unassembled WGS sequence"/>
</dbReference>
<keyword evidence="2" id="KW-1185">Reference proteome</keyword>
<comment type="caution">
    <text evidence="1">The sequence shown here is derived from an EMBL/GenBank/DDBJ whole genome shotgun (WGS) entry which is preliminary data.</text>
</comment>
<organism evidence="1 2">
    <name type="scientific">Gigaspora margarita</name>
    <dbReference type="NCBI Taxonomy" id="4874"/>
    <lineage>
        <taxon>Eukaryota</taxon>
        <taxon>Fungi</taxon>
        <taxon>Fungi incertae sedis</taxon>
        <taxon>Mucoromycota</taxon>
        <taxon>Glomeromycotina</taxon>
        <taxon>Glomeromycetes</taxon>
        <taxon>Diversisporales</taxon>
        <taxon>Gigasporaceae</taxon>
        <taxon>Gigaspora</taxon>
    </lineage>
</organism>
<proteinExistence type="predicted"/>